<reference evidence="3 4" key="1">
    <citation type="submission" date="2019-09" db="EMBL/GenBank/DDBJ databases">
        <title>Paraburkholderia podalyriae sp. nov., A South African Podalyria-associated rhizobium.</title>
        <authorList>
            <person name="Mavima L."/>
            <person name="Beukes C.W."/>
            <person name="Palmer M."/>
            <person name="De Meyer S.E."/>
            <person name="James E.K."/>
            <person name="Maluk M."/>
            <person name="Avontuur J.R."/>
            <person name="Chan W.Y."/>
            <person name="Venter S.N."/>
            <person name="Steenkamp E.T."/>
        </authorList>
    </citation>
    <scope>NUCLEOTIDE SEQUENCE [LARGE SCALE GENOMIC DNA]</scope>
    <source>
        <strain evidence="3 4">WC7.3b</strain>
    </source>
</reference>
<evidence type="ECO:0000256" key="1">
    <source>
        <dbReference type="ARBA" id="ARBA00009437"/>
    </source>
</evidence>
<dbReference type="SUPFAM" id="SSF53850">
    <property type="entry name" value="Periplasmic binding protein-like II"/>
    <property type="match status" value="1"/>
</dbReference>
<evidence type="ECO:0000313" key="4">
    <source>
        <dbReference type="Proteomes" id="UP000736373"/>
    </source>
</evidence>
<dbReference type="RefSeq" id="WP_187633214.1">
    <property type="nucleotide sequence ID" value="NZ_VZQQ01000003.1"/>
</dbReference>
<dbReference type="PANTHER" id="PTHR30537:SF5">
    <property type="entry name" value="HTH-TYPE TRANSCRIPTIONAL ACTIVATOR TTDR-RELATED"/>
    <property type="match status" value="1"/>
</dbReference>
<keyword evidence="4" id="KW-1185">Reference proteome</keyword>
<dbReference type="CDD" id="cd08422">
    <property type="entry name" value="PBP2_CrgA_like"/>
    <property type="match status" value="1"/>
</dbReference>
<comment type="similarity">
    <text evidence="1">Belongs to the LysR transcriptional regulatory family.</text>
</comment>
<accession>A0ABR7PJI1</accession>
<feature type="domain" description="LysR substrate-binding" evidence="2">
    <location>
        <begin position="12"/>
        <end position="164"/>
    </location>
</feature>
<evidence type="ECO:0000313" key="3">
    <source>
        <dbReference type="EMBL" id="MBC8745944.1"/>
    </source>
</evidence>
<dbReference type="Proteomes" id="UP000736373">
    <property type="component" value="Unassembled WGS sequence"/>
</dbReference>
<gene>
    <name evidence="3" type="ORF">F6X42_04665</name>
</gene>
<dbReference type="InterPro" id="IPR005119">
    <property type="entry name" value="LysR_subst-bd"/>
</dbReference>
<sequence>MGGGLVSGTRSLPHLLQRYPDLGFDISLTDERVDLVSNNIDVAIWAGDIPDAELVARPISPIRRIVCGSPEYFRRRGIPKTPDDLRDHICLLYAARSYGNMWAFSRNGARQDVAVHGNLRSDNGLVLLSAALAGTGIIMVHEWMVRLPILGGQLMRVLDDYVVSPTRCRLGDACRLSKWSRSFTEDLYPLLDRIVPARRGGCRSSRCPGAGLHAWEVRRALKSSTAKSCLRPHIMRLSVPTFVARVSRS</sequence>
<dbReference type="Pfam" id="PF03466">
    <property type="entry name" value="LysR_substrate"/>
    <property type="match status" value="1"/>
</dbReference>
<name>A0ABR7PJI1_9BURK</name>
<comment type="caution">
    <text evidence="3">The sequence shown here is derived from an EMBL/GenBank/DDBJ whole genome shotgun (WGS) entry which is preliminary data.</text>
</comment>
<evidence type="ECO:0000259" key="2">
    <source>
        <dbReference type="Pfam" id="PF03466"/>
    </source>
</evidence>
<dbReference type="EMBL" id="VZQQ01000003">
    <property type="protein sequence ID" value="MBC8745944.1"/>
    <property type="molecule type" value="Genomic_DNA"/>
</dbReference>
<dbReference type="InterPro" id="IPR058163">
    <property type="entry name" value="LysR-type_TF_proteobact-type"/>
</dbReference>
<organism evidence="3 4">
    <name type="scientific">Paraburkholderia podalyriae</name>
    <dbReference type="NCBI Taxonomy" id="1938811"/>
    <lineage>
        <taxon>Bacteria</taxon>
        <taxon>Pseudomonadati</taxon>
        <taxon>Pseudomonadota</taxon>
        <taxon>Betaproteobacteria</taxon>
        <taxon>Burkholderiales</taxon>
        <taxon>Burkholderiaceae</taxon>
        <taxon>Paraburkholderia</taxon>
    </lineage>
</organism>
<protein>
    <recommendedName>
        <fullName evidence="2">LysR substrate-binding domain-containing protein</fullName>
    </recommendedName>
</protein>
<dbReference type="Gene3D" id="3.40.190.10">
    <property type="entry name" value="Periplasmic binding protein-like II"/>
    <property type="match status" value="2"/>
</dbReference>
<proteinExistence type="inferred from homology"/>
<dbReference type="PANTHER" id="PTHR30537">
    <property type="entry name" value="HTH-TYPE TRANSCRIPTIONAL REGULATOR"/>
    <property type="match status" value="1"/>
</dbReference>